<accession>A0AAD5CGG3</accession>
<name>A0AAD5CGG3_AMBAR</name>
<reference evidence="2" key="1">
    <citation type="submission" date="2022-06" db="EMBL/GenBank/DDBJ databases">
        <title>Uncovering the hologenomic basis of an extraordinary plant invasion.</title>
        <authorList>
            <person name="Bieker V.C."/>
            <person name="Martin M.D."/>
            <person name="Gilbert T."/>
            <person name="Hodgins K."/>
            <person name="Battlay P."/>
            <person name="Petersen B."/>
            <person name="Wilson J."/>
        </authorList>
    </citation>
    <scope>NUCLEOTIDE SEQUENCE</scope>
    <source>
        <strain evidence="2">AA19_3_7</strain>
        <tissue evidence="2">Leaf</tissue>
    </source>
</reference>
<dbReference type="InterPro" id="IPR006566">
    <property type="entry name" value="FBD"/>
</dbReference>
<dbReference type="InterPro" id="IPR055411">
    <property type="entry name" value="LRR_FXL15/At3g58940/PEG3-like"/>
</dbReference>
<proteinExistence type="predicted"/>
<feature type="domain" description="FBD" evidence="1">
    <location>
        <begin position="249"/>
        <end position="322"/>
    </location>
</feature>
<dbReference type="PANTHER" id="PTHR31639:SF326">
    <property type="entry name" value="F-BOX DOMAIN, FBD DOMAIN, F-BOX-LIKE DOMAIN SUPERFAMILY PROTEIN"/>
    <property type="match status" value="1"/>
</dbReference>
<dbReference type="Proteomes" id="UP001206925">
    <property type="component" value="Unassembled WGS sequence"/>
</dbReference>
<gene>
    <name evidence="2" type="ORF">M8C21_011412</name>
</gene>
<dbReference type="SUPFAM" id="SSF52047">
    <property type="entry name" value="RNI-like"/>
    <property type="match status" value="1"/>
</dbReference>
<dbReference type="EMBL" id="JAMZMK010008525">
    <property type="protein sequence ID" value="KAI7740074.1"/>
    <property type="molecule type" value="Genomic_DNA"/>
</dbReference>
<dbReference type="AlphaFoldDB" id="A0AAD5CGG3"/>
<comment type="caution">
    <text evidence="2">The sequence shown here is derived from an EMBL/GenBank/DDBJ whole genome shotgun (WGS) entry which is preliminary data.</text>
</comment>
<feature type="non-terminal residue" evidence="2">
    <location>
        <position position="1"/>
    </location>
</feature>
<organism evidence="2 3">
    <name type="scientific">Ambrosia artemisiifolia</name>
    <name type="common">Common ragweed</name>
    <dbReference type="NCBI Taxonomy" id="4212"/>
    <lineage>
        <taxon>Eukaryota</taxon>
        <taxon>Viridiplantae</taxon>
        <taxon>Streptophyta</taxon>
        <taxon>Embryophyta</taxon>
        <taxon>Tracheophyta</taxon>
        <taxon>Spermatophyta</taxon>
        <taxon>Magnoliopsida</taxon>
        <taxon>eudicotyledons</taxon>
        <taxon>Gunneridae</taxon>
        <taxon>Pentapetalae</taxon>
        <taxon>asterids</taxon>
        <taxon>campanulids</taxon>
        <taxon>Asterales</taxon>
        <taxon>Asteraceae</taxon>
        <taxon>Asteroideae</taxon>
        <taxon>Heliantheae alliance</taxon>
        <taxon>Heliantheae</taxon>
        <taxon>Ambrosia</taxon>
    </lineage>
</organism>
<dbReference type="InterPro" id="IPR032675">
    <property type="entry name" value="LRR_dom_sf"/>
</dbReference>
<sequence length="328" mass="38035">FDQRWDSAYKTLSVKCKLLHIVYPILLLHQVPILEFALSLFGLESCCEIDQIILHLSRKATLKEFSLMLWLSDEYKLPPAFFNLQQLTVLKLHNCAFRPPETFSGFSRLVKLLFNKVSITAKDFLWLISNCPRLEALALIGDENHLLGCWNSNFVELFERLRLLKHLLMSAYPIKCFATGFMPKKLPTSLVHLKYLHLHRLRFGREVDFLCALSLVASFNVEITEIEMEDNPTEAMSQSAMNPIDYYNSFVILDHLRVIRIRNFTNTKIGMDFVKFILAKSPMLKKVDIYINHQVDINGELKIVKELIRYPRASAKAEIMIKKPTLSI</sequence>
<dbReference type="SMART" id="SM00579">
    <property type="entry name" value="FBD"/>
    <property type="match status" value="1"/>
</dbReference>
<keyword evidence="3" id="KW-1185">Reference proteome</keyword>
<dbReference type="Pfam" id="PF24758">
    <property type="entry name" value="LRR_At5g56370"/>
    <property type="match status" value="1"/>
</dbReference>
<evidence type="ECO:0000259" key="1">
    <source>
        <dbReference type="SMART" id="SM00579"/>
    </source>
</evidence>
<dbReference type="PANTHER" id="PTHR31639">
    <property type="entry name" value="F-BOX PROTEIN-LIKE"/>
    <property type="match status" value="1"/>
</dbReference>
<dbReference type="Pfam" id="PF08387">
    <property type="entry name" value="FBD"/>
    <property type="match status" value="1"/>
</dbReference>
<evidence type="ECO:0000313" key="2">
    <source>
        <dbReference type="EMBL" id="KAI7740074.1"/>
    </source>
</evidence>
<protein>
    <recommendedName>
        <fullName evidence="1">FBD domain-containing protein</fullName>
    </recommendedName>
</protein>
<dbReference type="Gene3D" id="3.80.10.10">
    <property type="entry name" value="Ribonuclease Inhibitor"/>
    <property type="match status" value="1"/>
</dbReference>
<evidence type="ECO:0000313" key="3">
    <source>
        <dbReference type="Proteomes" id="UP001206925"/>
    </source>
</evidence>